<dbReference type="EMBL" id="JARAOO010000003">
    <property type="protein sequence ID" value="KAJ7975404.1"/>
    <property type="molecule type" value="Genomic_DNA"/>
</dbReference>
<comment type="caution">
    <text evidence="4">The sequence shown here is derived from an EMBL/GenBank/DDBJ whole genome shotgun (WGS) entry which is preliminary data.</text>
</comment>
<evidence type="ECO:0000313" key="5">
    <source>
        <dbReference type="Proteomes" id="UP001163823"/>
    </source>
</evidence>
<sequence>MGFLKPERLLKYMGKIESITQQHIRTQWESQEEVHVFVFVKTFMLNLSFQIFFDLNDPERISKLASKFAFLQFGVQSVPVNIPGTTYYRAHKAAEQIRKEIQLIIREKCDALSKGAVMEDILADIIVAEQAGRYMSNNIAAYNLIMGLMLANNVSVSNVITYMIKHIGERAN</sequence>
<keyword evidence="2" id="KW-0479">Metal-binding</keyword>
<dbReference type="SUPFAM" id="SSF48264">
    <property type="entry name" value="Cytochrome P450"/>
    <property type="match status" value="1"/>
</dbReference>
<dbReference type="InterPro" id="IPR036396">
    <property type="entry name" value="Cyt_P450_sf"/>
</dbReference>
<evidence type="ECO:0000313" key="4">
    <source>
        <dbReference type="EMBL" id="KAJ7975404.1"/>
    </source>
</evidence>
<dbReference type="GO" id="GO:0020037">
    <property type="term" value="F:heme binding"/>
    <property type="evidence" value="ECO:0007669"/>
    <property type="project" value="InterPro"/>
</dbReference>
<dbReference type="KEGG" id="qsa:O6P43_005330"/>
<dbReference type="PANTHER" id="PTHR24286:SF88">
    <property type="entry name" value="BETA-AMYRIN 28-OXIDASE-LIKE"/>
    <property type="match status" value="1"/>
</dbReference>
<evidence type="ECO:0000256" key="1">
    <source>
        <dbReference type="ARBA" id="ARBA00010617"/>
    </source>
</evidence>
<comment type="similarity">
    <text evidence="1">Belongs to the cytochrome P450 family.</text>
</comment>
<evidence type="ECO:0000256" key="2">
    <source>
        <dbReference type="ARBA" id="ARBA00022723"/>
    </source>
</evidence>
<dbReference type="GO" id="GO:0016125">
    <property type="term" value="P:sterol metabolic process"/>
    <property type="evidence" value="ECO:0007669"/>
    <property type="project" value="TreeGrafter"/>
</dbReference>
<dbReference type="GO" id="GO:0004497">
    <property type="term" value="F:monooxygenase activity"/>
    <property type="evidence" value="ECO:0007669"/>
    <property type="project" value="InterPro"/>
</dbReference>
<dbReference type="PANTHER" id="PTHR24286">
    <property type="entry name" value="CYTOCHROME P450 26"/>
    <property type="match status" value="1"/>
</dbReference>
<evidence type="ECO:0000256" key="3">
    <source>
        <dbReference type="ARBA" id="ARBA00023004"/>
    </source>
</evidence>
<organism evidence="4 5">
    <name type="scientific">Quillaja saponaria</name>
    <name type="common">Soap bark tree</name>
    <dbReference type="NCBI Taxonomy" id="32244"/>
    <lineage>
        <taxon>Eukaryota</taxon>
        <taxon>Viridiplantae</taxon>
        <taxon>Streptophyta</taxon>
        <taxon>Embryophyta</taxon>
        <taxon>Tracheophyta</taxon>
        <taxon>Spermatophyta</taxon>
        <taxon>Magnoliopsida</taxon>
        <taxon>eudicotyledons</taxon>
        <taxon>Gunneridae</taxon>
        <taxon>Pentapetalae</taxon>
        <taxon>rosids</taxon>
        <taxon>fabids</taxon>
        <taxon>Fabales</taxon>
        <taxon>Quillajaceae</taxon>
        <taxon>Quillaja</taxon>
    </lineage>
</organism>
<keyword evidence="3" id="KW-0408">Iron</keyword>
<protein>
    <submittedName>
        <fullName evidence="4">Beta-amyrin 28-oxidase-like</fullName>
    </submittedName>
</protein>
<accession>A0AAD7Q5Y5</accession>
<gene>
    <name evidence="4" type="ORF">O6P43_005330</name>
</gene>
<name>A0AAD7Q5Y5_QUISA</name>
<proteinExistence type="inferred from homology"/>
<dbReference type="Gene3D" id="1.10.630.10">
    <property type="entry name" value="Cytochrome P450"/>
    <property type="match status" value="1"/>
</dbReference>
<dbReference type="GO" id="GO:0005506">
    <property type="term" value="F:iron ion binding"/>
    <property type="evidence" value="ECO:0007669"/>
    <property type="project" value="InterPro"/>
</dbReference>
<dbReference type="GO" id="GO:0016705">
    <property type="term" value="F:oxidoreductase activity, acting on paired donors, with incorporation or reduction of molecular oxygen"/>
    <property type="evidence" value="ECO:0007669"/>
    <property type="project" value="InterPro"/>
</dbReference>
<keyword evidence="5" id="KW-1185">Reference proteome</keyword>
<dbReference type="AlphaFoldDB" id="A0AAD7Q5Y5"/>
<dbReference type="Proteomes" id="UP001163823">
    <property type="component" value="Chromosome 3"/>
</dbReference>
<reference evidence="4" key="1">
    <citation type="journal article" date="2023" name="Science">
        <title>Elucidation of the pathway for biosynthesis of saponin adjuvants from the soapbark tree.</title>
        <authorList>
            <person name="Reed J."/>
            <person name="Orme A."/>
            <person name="El-Demerdash A."/>
            <person name="Owen C."/>
            <person name="Martin L.B.B."/>
            <person name="Misra R.C."/>
            <person name="Kikuchi S."/>
            <person name="Rejzek M."/>
            <person name="Martin A.C."/>
            <person name="Harkess A."/>
            <person name="Leebens-Mack J."/>
            <person name="Louveau T."/>
            <person name="Stephenson M.J."/>
            <person name="Osbourn A."/>
        </authorList>
    </citation>
    <scope>NUCLEOTIDE SEQUENCE</scope>
    <source>
        <strain evidence="4">S10</strain>
    </source>
</reference>